<dbReference type="Pfam" id="PF00067">
    <property type="entry name" value="p450"/>
    <property type="match status" value="1"/>
</dbReference>
<comment type="similarity">
    <text evidence="1 2">Belongs to the cytochrome P450 family.</text>
</comment>
<proteinExistence type="inferred from homology"/>
<evidence type="ECO:0000256" key="1">
    <source>
        <dbReference type="ARBA" id="ARBA00010617"/>
    </source>
</evidence>
<dbReference type="RefSeq" id="WP_344602847.1">
    <property type="nucleotide sequence ID" value="NZ_BAAAHE010000008.1"/>
</dbReference>
<dbReference type="EMBL" id="BAAAHE010000008">
    <property type="protein sequence ID" value="GAA0612438.1"/>
    <property type="molecule type" value="Genomic_DNA"/>
</dbReference>
<dbReference type="PANTHER" id="PTHR46696">
    <property type="entry name" value="P450, PUTATIVE (EUROFUNG)-RELATED"/>
    <property type="match status" value="1"/>
</dbReference>
<comment type="caution">
    <text evidence="3">The sequence shown here is derived from an EMBL/GenBank/DDBJ whole genome shotgun (WGS) entry which is preliminary data.</text>
</comment>
<dbReference type="InterPro" id="IPR001128">
    <property type="entry name" value="Cyt_P450"/>
</dbReference>
<evidence type="ECO:0000256" key="2">
    <source>
        <dbReference type="RuleBase" id="RU000461"/>
    </source>
</evidence>
<dbReference type="SUPFAM" id="SSF48264">
    <property type="entry name" value="Cytochrome P450"/>
    <property type="match status" value="1"/>
</dbReference>
<dbReference type="InterPro" id="IPR002397">
    <property type="entry name" value="Cyt_P450_B"/>
</dbReference>
<keyword evidence="4" id="KW-1185">Reference proteome</keyword>
<gene>
    <name evidence="3" type="ORF">GCM10009547_13070</name>
</gene>
<keyword evidence="2" id="KW-0560">Oxidoreductase</keyword>
<organism evidence="3 4">
    <name type="scientific">Sporichthya brevicatena</name>
    <dbReference type="NCBI Taxonomy" id="171442"/>
    <lineage>
        <taxon>Bacteria</taxon>
        <taxon>Bacillati</taxon>
        <taxon>Actinomycetota</taxon>
        <taxon>Actinomycetes</taxon>
        <taxon>Sporichthyales</taxon>
        <taxon>Sporichthyaceae</taxon>
        <taxon>Sporichthya</taxon>
    </lineage>
</organism>
<accession>A0ABN1GIZ8</accession>
<dbReference type="InterPro" id="IPR036396">
    <property type="entry name" value="Cyt_P450_sf"/>
</dbReference>
<dbReference type="PANTHER" id="PTHR46696:SF6">
    <property type="entry name" value="P450, PUTATIVE (EUROFUNG)-RELATED"/>
    <property type="match status" value="1"/>
</dbReference>
<dbReference type="PRINTS" id="PR00385">
    <property type="entry name" value="P450"/>
</dbReference>
<sequence>MTKSCPAREVLGHEYDHYDPTFALDPHPTYAALREQCPVAHVDNYGGFYVLSTFDDIETVLMDAKAFSSWPADTPPTPGHNRALIPLEVDAPDHRRYRMIIDPVFRPKAIEHIADSVRQFAVELVDNMLAKREFDFMSEFAVPFPSSVFLRLVGLDSTPQTRDQLCEWAGTILHTTTHGAQAGDAQAQIAARIDAGKQLHNFLKALLAERLEKPGDDLISLLLAAELPGQRKLDHKEILNFAYVLVLAGLDTVSTAIGFSFLHLARRPDLQDRLAADPSLIPNAIEELLRYEAIVHMTRTVMEPKELHGVQLEPGDRVTVPLAAAHRDPAVFENPDEIVLDREIPRSMIFGAGSHRCVGSHLARMELNIAFEEILRRIPRFSLPPDAELHAYGGQTRSLENLPFRTWREES</sequence>
<dbReference type="PRINTS" id="PR00359">
    <property type="entry name" value="BP450"/>
</dbReference>
<dbReference type="PROSITE" id="PS00086">
    <property type="entry name" value="CYTOCHROME_P450"/>
    <property type="match status" value="1"/>
</dbReference>
<keyword evidence="2" id="KW-0503">Monooxygenase</keyword>
<dbReference type="Gene3D" id="1.10.630.10">
    <property type="entry name" value="Cytochrome P450"/>
    <property type="match status" value="1"/>
</dbReference>
<evidence type="ECO:0000313" key="3">
    <source>
        <dbReference type="EMBL" id="GAA0612438.1"/>
    </source>
</evidence>
<name>A0ABN1GIZ8_9ACTN</name>
<dbReference type="InterPro" id="IPR017972">
    <property type="entry name" value="Cyt_P450_CS"/>
</dbReference>
<reference evidence="3 4" key="1">
    <citation type="journal article" date="2019" name="Int. J. Syst. Evol. Microbiol.">
        <title>The Global Catalogue of Microorganisms (GCM) 10K type strain sequencing project: providing services to taxonomists for standard genome sequencing and annotation.</title>
        <authorList>
            <consortium name="The Broad Institute Genomics Platform"/>
            <consortium name="The Broad Institute Genome Sequencing Center for Infectious Disease"/>
            <person name="Wu L."/>
            <person name="Ma J."/>
        </authorList>
    </citation>
    <scope>NUCLEOTIDE SEQUENCE [LARGE SCALE GENOMIC DNA]</scope>
    <source>
        <strain evidence="3 4">JCM 10671</strain>
    </source>
</reference>
<protein>
    <submittedName>
        <fullName evidence="3">Cytochrome P450</fullName>
    </submittedName>
</protein>
<dbReference type="Proteomes" id="UP001500957">
    <property type="component" value="Unassembled WGS sequence"/>
</dbReference>
<evidence type="ECO:0000313" key="4">
    <source>
        <dbReference type="Proteomes" id="UP001500957"/>
    </source>
</evidence>
<keyword evidence="2" id="KW-0479">Metal-binding</keyword>
<keyword evidence="2" id="KW-0349">Heme</keyword>
<keyword evidence="2" id="KW-0408">Iron</keyword>